<evidence type="ECO:0000256" key="5">
    <source>
        <dbReference type="SAM" id="Coils"/>
    </source>
</evidence>
<dbReference type="InterPro" id="IPR050905">
    <property type="entry name" value="Plant_NBS-LRR"/>
</dbReference>
<keyword evidence="4" id="KW-0067">ATP-binding</keyword>
<accession>A0A2K3NTG3</accession>
<dbReference type="Gene3D" id="1.10.8.430">
    <property type="entry name" value="Helical domain of apoptotic protease-activating factors"/>
    <property type="match status" value="1"/>
</dbReference>
<dbReference type="SMART" id="SM00382">
    <property type="entry name" value="AAA"/>
    <property type="match status" value="1"/>
</dbReference>
<evidence type="ECO:0000256" key="1">
    <source>
        <dbReference type="ARBA" id="ARBA00008894"/>
    </source>
</evidence>
<dbReference type="Gene3D" id="3.80.10.10">
    <property type="entry name" value="Ribonuclease Inhibitor"/>
    <property type="match status" value="7"/>
</dbReference>
<gene>
    <name evidence="8" type="ORF">L195_g002789</name>
</gene>
<dbReference type="InterPro" id="IPR002182">
    <property type="entry name" value="NB-ARC"/>
</dbReference>
<proteinExistence type="inferred from homology"/>
<evidence type="ECO:0000313" key="9">
    <source>
        <dbReference type="Proteomes" id="UP000236291"/>
    </source>
</evidence>
<dbReference type="Gene3D" id="3.40.50.300">
    <property type="entry name" value="P-loop containing nucleotide triphosphate hydrolases"/>
    <property type="match status" value="1"/>
</dbReference>
<comment type="similarity">
    <text evidence="1">Belongs to the disease resistance NB-LRR family.</text>
</comment>
<dbReference type="Pfam" id="PF23247">
    <property type="entry name" value="LRR_RPS2"/>
    <property type="match status" value="6"/>
</dbReference>
<evidence type="ECO:0000256" key="2">
    <source>
        <dbReference type="ARBA" id="ARBA00022741"/>
    </source>
</evidence>
<evidence type="ECO:0000313" key="8">
    <source>
        <dbReference type="EMBL" id="PNY06326.1"/>
    </source>
</evidence>
<keyword evidence="2" id="KW-0547">Nucleotide-binding</keyword>
<dbReference type="SUPFAM" id="SSF52540">
    <property type="entry name" value="P-loop containing nucleoside triphosphate hydrolases"/>
    <property type="match status" value="1"/>
</dbReference>
<reference evidence="8 9" key="1">
    <citation type="journal article" date="2014" name="Am. J. Bot.">
        <title>Genome assembly and annotation for red clover (Trifolium pratense; Fabaceae).</title>
        <authorList>
            <person name="Istvanek J."/>
            <person name="Jaros M."/>
            <person name="Krenek A."/>
            <person name="Repkova J."/>
        </authorList>
    </citation>
    <scope>NUCLEOTIDE SEQUENCE [LARGE SCALE GENOMIC DNA]</scope>
    <source>
        <strain evidence="9">cv. Tatra</strain>
        <tissue evidence="8">Young leaves</tissue>
    </source>
</reference>
<reference evidence="8 9" key="2">
    <citation type="journal article" date="2017" name="Front. Plant Sci.">
        <title>Gene Classification and Mining of Molecular Markers Useful in Red Clover (Trifolium pratense) Breeding.</title>
        <authorList>
            <person name="Istvanek J."/>
            <person name="Dluhosova J."/>
            <person name="Dluhos P."/>
            <person name="Patkova L."/>
            <person name="Nedelnik J."/>
            <person name="Repkova J."/>
        </authorList>
    </citation>
    <scope>NUCLEOTIDE SEQUENCE [LARGE SCALE GENOMIC DNA]</scope>
    <source>
        <strain evidence="9">cv. Tatra</strain>
        <tissue evidence="8">Young leaves</tissue>
    </source>
</reference>
<dbReference type="PANTHER" id="PTHR33463">
    <property type="entry name" value="NB-ARC DOMAIN-CONTAINING PROTEIN-RELATED"/>
    <property type="match status" value="1"/>
</dbReference>
<comment type="caution">
    <text evidence="8">The sequence shown here is derived from an EMBL/GenBank/DDBJ whole genome shotgun (WGS) entry which is preliminary data.</text>
</comment>
<dbReference type="GO" id="GO:0006952">
    <property type="term" value="P:defense response"/>
    <property type="evidence" value="ECO:0007669"/>
    <property type="project" value="UniProtKB-KW"/>
</dbReference>
<dbReference type="SUPFAM" id="SSF52047">
    <property type="entry name" value="RNI-like"/>
    <property type="match status" value="4"/>
</dbReference>
<feature type="domain" description="AAA+ ATPase" evidence="7">
    <location>
        <begin position="177"/>
        <end position="527"/>
    </location>
</feature>
<keyword evidence="5" id="KW-0175">Coiled coil</keyword>
<sequence length="2115" mass="239812">MASLVDCYHFLLPPRVKARLKEFLVHLKLYEARHRELKAKIQNLKKARDSVQRKVDEEDNRYGNGIPREVADWIKAVDTIISECDEFDEDEDHQLAVFDLFKSGYLPKTGIRYRLSTKAFAITSKVNGLLQTAKHDTYSYWLGPPSIASFFHTVGYESFPSREESMKKIKEALKSPNVRVIGLHGLSGVGKTTLVKKIARDALQASEADKMFDVVAMSSITRNPDIRQIQGHIADALGMKLDEESDIARAARIRRRLKNESTLIILDDLWAALDLNMLGIPLDVDDGDGQHILTETAKEISSGNVREGKIPGLFSKTETTNEISSGNVREGKIPGLLTKTKTMKEIPFGNLKEGKIPGEHRKTKTMKEIPYGNVNEGKSSGEHSKRKSEGNNSVVNMMKSRKLPSASNMKTEETLSHYKGCKVLLISESKQVLLSQLEGKEDSIYFINVLKEKESETFFKKMAGIGNGKTEFDKLTMSIVHKCNGLPMSIVTTARALKNQSCSVWEDVHRHLERGNLTGVSDFSTKLSYDLLEDEELKYAFLLCARMGPDALIVDLVKYCIGLGFLQEIYTVKEARDRVYVLVGKLKVFGLLSDSYSSDHFTMQDIVRSAALSIASKEKHVFTKTKGKIDEWPDKLESYAAISLHHCHIIDGFPREINYPRLRFFQVNNNDPHLKIPKNFFEGMKELRVLLLTGIRISPLDSSIASLTELKMLAFEQCMLDKKLSVIGELKKLRILSFSGSDIEKLPVELKQLKKLQIFDISNCSKLTNIPSNVISSLISLEELYMRNTLIQWKVEEQNYQSENASLSELRHLNQLTTLDIHISDAAHLPKNLFFDKLYSYKIVVGDMNAYSDMDAKMPEKYEASRFLAIQLKKGCNIHSQKGIKMLFERVETLFLEELNGVKDIFFRLSLKGFPYLKHLLIVNNSDIQSLINPEDRQHTEKAFPKLESLHLYNLKSISEICSCKLSAPSFRKLKVIKINLCGKLTSVVLFSVVSLLTVLETIEVSECNTLMAIVASETESNSNERGVLNFPELRTLTLMSLPELIGFYPISSEGEDGAKATELFDEKVELPKLERMVLSSIQINKSLVNLQSLFVSECEKMSYIFPQGQGSHAKMKGSVFPNLKSIKLSSMKSLLEIWNFELPSNSFEKLDTLIIEECDKLVNVFPCYVAGMFRSLCNLRVTNCKSMKLVFELDDKKRNEVDVTNMQDVYLETLPKLEHVWKWSKDRVGILELKSLQKMCVHDCYRLENIFPVSVARLFPILEYLVIRDCFELREIVPKRYSTNDTSNLGPFFEFPNLTTIKFSDLPKLSGFYPGAYKLSCPALNDLTIELCDRLEPFKKETTEAQTRSTIFSKEVINKLKCMHIESWHAKLSSSYLRERNHRQDNLEELCLSRLMNPGILYSFLHRSPNLKSLSLSNCFVTDIVPHKMPPEIENLGVVPKLEKLMLLDMPDLETIGFEEGIILERIELLILKQCPLLVNIMPSSVSLTHLTNLEVVSCGGLKILMPLSAAKSLVQLNSMKVVECESMEEIVGNENENGGEVDKIVENENVLKVDIVFRKLRVLELLSLKKLNSFSKSCVTEFPSMEKLVRFLEGMEEISLSEHHDLQILWNCGVGDLEKSWFYNLKTLRLEDCDNLSCAIPSNIFLCLKSLKELEVRNCNKVGQIFGNLENDNMTIRSQLKNLTLEGLSDLKHVWGENYQGNLIFQNLLHVSVIDCDGLKTLFPAAVAKNIKKLETLQIESCQNLLEIVGKEVYVGVAADDTEKFVFPCLTSLDLNDLPELTYFYCEIFTVECPELHVLIVLDCPRLELFQSACLESESEGNSTSINRQPLFSNLQAISFLEELSVDWEYSSVLGSSLEGMEDLKLLKDIQFFFDVDDIVNPTLPFGILSKAPNLQEMSIEWCKSLEIFQTANIKTSEQLKTLTLNNVSELKFIWSEDSSWLNIVCEKLYNLNVTCCPGLTKLSCSPSAVSFSHLKELYIEECHGLEYLFTSSVAKVLMHLEKITVKESESIKEIIEMEQDGTTSLGVKFERLISIVLDSLSSLEYFYSGSDTLQLPSLTLVNIQQCPKMDCFSRGGIIAKSFKGIQNSVEQNDELIFHNDLNVSVKMVFLLQ</sequence>
<dbReference type="PANTHER" id="PTHR33463:SF196">
    <property type="entry name" value="NB-ARC DOMAIN DISEASE RESISTANCE PROTEIN"/>
    <property type="match status" value="1"/>
</dbReference>
<name>A0A2K3NTG3_TRIPR</name>
<dbReference type="SUPFAM" id="SSF52058">
    <property type="entry name" value="L domain-like"/>
    <property type="match status" value="1"/>
</dbReference>
<keyword evidence="3" id="KW-0611">Plant defense</keyword>
<dbReference type="InterPro" id="IPR032675">
    <property type="entry name" value="LRR_dom_sf"/>
</dbReference>
<protein>
    <submittedName>
        <fullName evidence="8">CC-NBS-LRR resistance protein</fullName>
    </submittedName>
</protein>
<evidence type="ECO:0000256" key="4">
    <source>
        <dbReference type="ARBA" id="ARBA00022840"/>
    </source>
</evidence>
<evidence type="ECO:0000256" key="6">
    <source>
        <dbReference type="SAM" id="MobiDB-lite"/>
    </source>
</evidence>
<evidence type="ECO:0000256" key="3">
    <source>
        <dbReference type="ARBA" id="ARBA00022821"/>
    </source>
</evidence>
<feature type="region of interest" description="Disordered" evidence="6">
    <location>
        <begin position="371"/>
        <end position="411"/>
    </location>
</feature>
<evidence type="ECO:0000259" key="7">
    <source>
        <dbReference type="SMART" id="SM00382"/>
    </source>
</evidence>
<dbReference type="InterPro" id="IPR057135">
    <property type="entry name" value="At4g27190-like_LRR"/>
</dbReference>
<dbReference type="STRING" id="57577.A0A2K3NTG3"/>
<dbReference type="Pfam" id="PF00931">
    <property type="entry name" value="NB-ARC"/>
    <property type="match status" value="1"/>
</dbReference>
<dbReference type="InterPro" id="IPR042197">
    <property type="entry name" value="Apaf_helical"/>
</dbReference>
<organism evidence="8 9">
    <name type="scientific">Trifolium pratense</name>
    <name type="common">Red clover</name>
    <dbReference type="NCBI Taxonomy" id="57577"/>
    <lineage>
        <taxon>Eukaryota</taxon>
        <taxon>Viridiplantae</taxon>
        <taxon>Streptophyta</taxon>
        <taxon>Embryophyta</taxon>
        <taxon>Tracheophyta</taxon>
        <taxon>Spermatophyta</taxon>
        <taxon>Magnoliopsida</taxon>
        <taxon>eudicotyledons</taxon>
        <taxon>Gunneridae</taxon>
        <taxon>Pentapetalae</taxon>
        <taxon>rosids</taxon>
        <taxon>fabids</taxon>
        <taxon>Fabales</taxon>
        <taxon>Fabaceae</taxon>
        <taxon>Papilionoideae</taxon>
        <taxon>50 kb inversion clade</taxon>
        <taxon>NPAAA clade</taxon>
        <taxon>Hologalegina</taxon>
        <taxon>IRL clade</taxon>
        <taxon>Trifolieae</taxon>
        <taxon>Trifolium</taxon>
    </lineage>
</organism>
<dbReference type="EMBL" id="ASHM01001251">
    <property type="protein sequence ID" value="PNY06326.1"/>
    <property type="molecule type" value="Genomic_DNA"/>
</dbReference>
<dbReference type="GO" id="GO:0043531">
    <property type="term" value="F:ADP binding"/>
    <property type="evidence" value="ECO:0007669"/>
    <property type="project" value="InterPro"/>
</dbReference>
<feature type="compositionally biased region" description="Basic and acidic residues" evidence="6">
    <location>
        <begin position="379"/>
        <end position="389"/>
    </location>
</feature>
<dbReference type="GO" id="GO:0005524">
    <property type="term" value="F:ATP binding"/>
    <property type="evidence" value="ECO:0007669"/>
    <property type="project" value="UniProtKB-KW"/>
</dbReference>
<dbReference type="PRINTS" id="PR00364">
    <property type="entry name" value="DISEASERSIST"/>
</dbReference>
<dbReference type="InterPro" id="IPR027417">
    <property type="entry name" value="P-loop_NTPase"/>
</dbReference>
<dbReference type="Proteomes" id="UP000236291">
    <property type="component" value="Unassembled WGS sequence"/>
</dbReference>
<feature type="coiled-coil region" evidence="5">
    <location>
        <begin position="27"/>
        <end position="61"/>
    </location>
</feature>
<dbReference type="InterPro" id="IPR003593">
    <property type="entry name" value="AAA+_ATPase"/>
</dbReference>